<keyword evidence="1" id="KW-0812">Transmembrane</keyword>
<evidence type="ECO:0000256" key="1">
    <source>
        <dbReference type="SAM" id="Phobius"/>
    </source>
</evidence>
<reference evidence="2" key="1">
    <citation type="submission" date="2023-02" db="EMBL/GenBank/DDBJ databases">
        <title>Genome of Flavobacteriaceae gen. nov. sp. strain F89.</title>
        <authorList>
            <person name="Wang Y."/>
        </authorList>
    </citation>
    <scope>NUCLEOTIDE SEQUENCE</scope>
    <source>
        <strain evidence="2">F89</strain>
    </source>
</reference>
<accession>A0AAE3EU89</accession>
<organism evidence="2 3">
    <name type="scientific">Cerina litoralis</name>
    <dbReference type="NCBI Taxonomy" id="2874477"/>
    <lineage>
        <taxon>Bacteria</taxon>
        <taxon>Pseudomonadati</taxon>
        <taxon>Bacteroidota</taxon>
        <taxon>Flavobacteriia</taxon>
        <taxon>Flavobacteriales</taxon>
        <taxon>Flavobacteriaceae</taxon>
        <taxon>Cerina</taxon>
    </lineage>
</organism>
<keyword evidence="1" id="KW-1133">Transmembrane helix</keyword>
<feature type="transmembrane region" description="Helical" evidence="1">
    <location>
        <begin position="62"/>
        <end position="82"/>
    </location>
</feature>
<feature type="transmembrane region" description="Helical" evidence="1">
    <location>
        <begin position="102"/>
        <end position="121"/>
    </location>
</feature>
<keyword evidence="1" id="KW-0472">Membrane</keyword>
<gene>
    <name evidence="2" type="ORF">K8352_10545</name>
</gene>
<protein>
    <submittedName>
        <fullName evidence="2">Uncharacterized protein</fullName>
    </submittedName>
</protein>
<evidence type="ECO:0000313" key="3">
    <source>
        <dbReference type="Proteomes" id="UP001200642"/>
    </source>
</evidence>
<comment type="caution">
    <text evidence="2">The sequence shown here is derived from an EMBL/GenBank/DDBJ whole genome shotgun (WGS) entry which is preliminary data.</text>
</comment>
<dbReference type="RefSeq" id="WP_317902334.1">
    <property type="nucleotide sequence ID" value="NZ_JAIRBC010000014.1"/>
</dbReference>
<dbReference type="Proteomes" id="UP001200642">
    <property type="component" value="Unassembled WGS sequence"/>
</dbReference>
<name>A0AAE3EU89_9FLAO</name>
<sequence>MIPILIQKMVNEKHQRLVEQILPDNFEMYKIAFSVLLLLFAVLFSFSSKFREPIIKYVSNNLFFVSALGIFVTIYIVARFFFYKEIFAFLFFEDGLFENATAVFFILAFVFFLAIAVKSSIKNNHTRFVVILLALFSFFVGMEEISWGQRLFNIETPEYLQERNYQEELTVHNLISARYYTYLYFVISVCFLIFFAFSNSKYKSFLGVKKEYLPSKKFLGIALLLPLIAFADREYFEFVLSFIFFIYAFQLFKKTRLTKQNIPKKIVGNPDKVQ</sequence>
<proteinExistence type="predicted"/>
<keyword evidence="3" id="KW-1185">Reference proteome</keyword>
<feature type="transmembrane region" description="Helical" evidence="1">
    <location>
        <begin position="31"/>
        <end position="50"/>
    </location>
</feature>
<dbReference type="AlphaFoldDB" id="A0AAE3EU89"/>
<feature type="transmembrane region" description="Helical" evidence="1">
    <location>
        <begin position="212"/>
        <end position="229"/>
    </location>
</feature>
<feature type="transmembrane region" description="Helical" evidence="1">
    <location>
        <begin position="235"/>
        <end position="252"/>
    </location>
</feature>
<feature type="transmembrane region" description="Helical" evidence="1">
    <location>
        <begin position="179"/>
        <end position="200"/>
    </location>
</feature>
<feature type="transmembrane region" description="Helical" evidence="1">
    <location>
        <begin position="128"/>
        <end position="147"/>
    </location>
</feature>
<dbReference type="EMBL" id="JAIRBC010000014">
    <property type="protein sequence ID" value="MCG2461187.1"/>
    <property type="molecule type" value="Genomic_DNA"/>
</dbReference>
<evidence type="ECO:0000313" key="2">
    <source>
        <dbReference type="EMBL" id="MCG2461187.1"/>
    </source>
</evidence>